<evidence type="ECO:0000256" key="1">
    <source>
        <dbReference type="SAM" id="MobiDB-lite"/>
    </source>
</evidence>
<sequence>MAHALLALVALAICHSSAHGAAPSESPSPNPGTTVPAAPPIATNDYLDAHNQARAAVGVDPLKWSEKLANSSSLLARYQRDKMGCKFADLSSGKYGANQLWASGTTVPPRMAVDTWVEEKKYYNHTDNSCVPDHKCGVYTQVVWNTSLELGCAQATCAKEKASLTICFYYPPGNVVGESPY</sequence>
<evidence type="ECO:0000313" key="4">
    <source>
        <dbReference type="EMBL" id="KAK9285176.1"/>
    </source>
</evidence>
<dbReference type="EMBL" id="JBBPBK010000005">
    <property type="protein sequence ID" value="KAK9285176.1"/>
    <property type="molecule type" value="Genomic_DNA"/>
</dbReference>
<keyword evidence="5" id="KW-1185">Reference proteome</keyword>
<feature type="region of interest" description="Disordered" evidence="1">
    <location>
        <begin position="20"/>
        <end position="39"/>
    </location>
</feature>
<dbReference type="InterPro" id="IPR014044">
    <property type="entry name" value="CAP_dom"/>
</dbReference>
<dbReference type="InterPro" id="IPR035940">
    <property type="entry name" value="CAP_sf"/>
</dbReference>
<proteinExistence type="predicted"/>
<protein>
    <recommendedName>
        <fullName evidence="3">SCP domain-containing protein</fullName>
    </recommendedName>
</protein>
<evidence type="ECO:0000313" key="5">
    <source>
        <dbReference type="Proteomes" id="UP001415857"/>
    </source>
</evidence>
<dbReference type="AlphaFoldDB" id="A0AAP0X177"/>
<evidence type="ECO:0000256" key="2">
    <source>
        <dbReference type="SAM" id="SignalP"/>
    </source>
</evidence>
<organism evidence="4 5">
    <name type="scientific">Liquidambar formosana</name>
    <name type="common">Formosan gum</name>
    <dbReference type="NCBI Taxonomy" id="63359"/>
    <lineage>
        <taxon>Eukaryota</taxon>
        <taxon>Viridiplantae</taxon>
        <taxon>Streptophyta</taxon>
        <taxon>Embryophyta</taxon>
        <taxon>Tracheophyta</taxon>
        <taxon>Spermatophyta</taxon>
        <taxon>Magnoliopsida</taxon>
        <taxon>eudicotyledons</taxon>
        <taxon>Gunneridae</taxon>
        <taxon>Pentapetalae</taxon>
        <taxon>Saxifragales</taxon>
        <taxon>Altingiaceae</taxon>
        <taxon>Liquidambar</taxon>
    </lineage>
</organism>
<dbReference type="SUPFAM" id="SSF55797">
    <property type="entry name" value="PR-1-like"/>
    <property type="match status" value="1"/>
</dbReference>
<feature type="domain" description="SCP" evidence="3">
    <location>
        <begin position="41"/>
        <end position="177"/>
    </location>
</feature>
<dbReference type="PRINTS" id="PR00837">
    <property type="entry name" value="V5TPXLIKE"/>
</dbReference>
<gene>
    <name evidence="4" type="ORF">L1049_024362</name>
</gene>
<dbReference type="Proteomes" id="UP001415857">
    <property type="component" value="Unassembled WGS sequence"/>
</dbReference>
<dbReference type="CDD" id="cd05381">
    <property type="entry name" value="CAP_PR-1"/>
    <property type="match status" value="1"/>
</dbReference>
<feature type="signal peptide" evidence="2">
    <location>
        <begin position="1"/>
        <end position="20"/>
    </location>
</feature>
<dbReference type="InterPro" id="IPR001283">
    <property type="entry name" value="CRISP-related"/>
</dbReference>
<dbReference type="SMART" id="SM00198">
    <property type="entry name" value="SCP"/>
    <property type="match status" value="1"/>
</dbReference>
<reference evidence="4 5" key="1">
    <citation type="journal article" date="2024" name="Plant J.">
        <title>Genome sequences and population genomics reveal climatic adaptation and genomic divergence between two closely related sweetgum species.</title>
        <authorList>
            <person name="Xu W.Q."/>
            <person name="Ren C.Q."/>
            <person name="Zhang X.Y."/>
            <person name="Comes H.P."/>
            <person name="Liu X.H."/>
            <person name="Li Y.G."/>
            <person name="Kettle C.J."/>
            <person name="Jalonen R."/>
            <person name="Gaisberger H."/>
            <person name="Ma Y.Z."/>
            <person name="Qiu Y.X."/>
        </authorList>
    </citation>
    <scope>NUCLEOTIDE SEQUENCE [LARGE SCALE GENOMIC DNA]</scope>
    <source>
        <strain evidence="4">Hangzhou</strain>
    </source>
</reference>
<feature type="chain" id="PRO_5042854159" description="SCP domain-containing protein" evidence="2">
    <location>
        <begin position="21"/>
        <end position="181"/>
    </location>
</feature>
<name>A0AAP0X177_LIQFO</name>
<dbReference type="Gene3D" id="3.40.33.10">
    <property type="entry name" value="CAP"/>
    <property type="match status" value="1"/>
</dbReference>
<dbReference type="FunFam" id="3.40.33.10:FF:000004">
    <property type="entry name" value="CAP, cysteine-rich secretory protein, antigen 5"/>
    <property type="match status" value="1"/>
</dbReference>
<accession>A0AAP0X177</accession>
<dbReference type="PANTHER" id="PTHR10334">
    <property type="entry name" value="CYSTEINE-RICH SECRETORY PROTEIN-RELATED"/>
    <property type="match status" value="1"/>
</dbReference>
<dbReference type="Pfam" id="PF00188">
    <property type="entry name" value="CAP"/>
    <property type="match status" value="1"/>
</dbReference>
<evidence type="ECO:0000259" key="3">
    <source>
        <dbReference type="SMART" id="SM00198"/>
    </source>
</evidence>
<comment type="caution">
    <text evidence="4">The sequence shown here is derived from an EMBL/GenBank/DDBJ whole genome shotgun (WGS) entry which is preliminary data.</text>
</comment>
<keyword evidence="2" id="KW-0732">Signal</keyword>